<evidence type="ECO:0000256" key="1">
    <source>
        <dbReference type="SAM" id="MobiDB-lite"/>
    </source>
</evidence>
<evidence type="ECO:0000313" key="3">
    <source>
        <dbReference type="Proteomes" id="UP000199073"/>
    </source>
</evidence>
<sequence>MGSEGAVSLSNNASGAIFTNDGSIPEPGLGTWFVGDNGELCSNFPTLPGGEDWLFILEFQ</sequence>
<dbReference type="STRING" id="91360.SAMN05660330_01734"/>
<proteinExistence type="predicted"/>
<dbReference type="Proteomes" id="UP000199073">
    <property type="component" value="Unassembled WGS sequence"/>
</dbReference>
<protein>
    <submittedName>
        <fullName evidence="2">Uncharacterized protein</fullName>
    </submittedName>
</protein>
<evidence type="ECO:0000313" key="2">
    <source>
        <dbReference type="EMBL" id="SDP07675.1"/>
    </source>
</evidence>
<gene>
    <name evidence="2" type="ORF">SAMN05660330_01734</name>
</gene>
<name>A0A1H0PSN1_9BACT</name>
<organism evidence="2 3">
    <name type="scientific">Desulforhopalus singaporensis</name>
    <dbReference type="NCBI Taxonomy" id="91360"/>
    <lineage>
        <taxon>Bacteria</taxon>
        <taxon>Pseudomonadati</taxon>
        <taxon>Thermodesulfobacteriota</taxon>
        <taxon>Desulfobulbia</taxon>
        <taxon>Desulfobulbales</taxon>
        <taxon>Desulfocapsaceae</taxon>
        <taxon>Desulforhopalus</taxon>
    </lineage>
</organism>
<feature type="region of interest" description="Disordered" evidence="1">
    <location>
        <begin position="1"/>
        <end position="20"/>
    </location>
</feature>
<keyword evidence="3" id="KW-1185">Reference proteome</keyword>
<accession>A0A1H0PSN1</accession>
<reference evidence="2 3" key="1">
    <citation type="submission" date="2016-10" db="EMBL/GenBank/DDBJ databases">
        <authorList>
            <person name="de Groot N.N."/>
        </authorList>
    </citation>
    <scope>NUCLEOTIDE SEQUENCE [LARGE SCALE GENOMIC DNA]</scope>
    <source>
        <strain evidence="2 3">DSM 12130</strain>
    </source>
</reference>
<dbReference type="EMBL" id="FNJI01000010">
    <property type="protein sequence ID" value="SDP07675.1"/>
    <property type="molecule type" value="Genomic_DNA"/>
</dbReference>
<dbReference type="AlphaFoldDB" id="A0A1H0PSN1"/>